<sequence>MLLAGGTHCLCVERSKNEIVLINFERINIILEACVAVPKKNKIQMKEIREKEFDYKSVGKELIPDSKGKKERSLIKKIKDIQIK</sequence>
<accession>A0ACB1ABT3</accession>
<dbReference type="Proteomes" id="UP001497535">
    <property type="component" value="Unassembled WGS sequence"/>
</dbReference>
<proteinExistence type="predicted"/>
<reference evidence="1" key="1">
    <citation type="submission" date="2023-11" db="EMBL/GenBank/DDBJ databases">
        <authorList>
            <person name="Poullet M."/>
        </authorList>
    </citation>
    <scope>NUCLEOTIDE SEQUENCE</scope>
    <source>
        <strain evidence="1">E1834</strain>
    </source>
</reference>
<dbReference type="EMBL" id="CAVMJV010000069">
    <property type="protein sequence ID" value="CAK5088012.1"/>
    <property type="molecule type" value="Genomic_DNA"/>
</dbReference>
<name>A0ACB1ABT3_MELEN</name>
<evidence type="ECO:0000313" key="2">
    <source>
        <dbReference type="Proteomes" id="UP001497535"/>
    </source>
</evidence>
<protein>
    <submittedName>
        <fullName evidence="1">Uncharacterized protein</fullName>
    </submittedName>
</protein>
<keyword evidence="2" id="KW-1185">Reference proteome</keyword>
<organism evidence="1 2">
    <name type="scientific">Meloidogyne enterolobii</name>
    <name type="common">Root-knot nematode worm</name>
    <name type="synonym">Meloidogyne mayaguensis</name>
    <dbReference type="NCBI Taxonomy" id="390850"/>
    <lineage>
        <taxon>Eukaryota</taxon>
        <taxon>Metazoa</taxon>
        <taxon>Ecdysozoa</taxon>
        <taxon>Nematoda</taxon>
        <taxon>Chromadorea</taxon>
        <taxon>Rhabditida</taxon>
        <taxon>Tylenchina</taxon>
        <taxon>Tylenchomorpha</taxon>
        <taxon>Tylenchoidea</taxon>
        <taxon>Meloidogynidae</taxon>
        <taxon>Meloidogyninae</taxon>
        <taxon>Meloidogyne</taxon>
    </lineage>
</organism>
<evidence type="ECO:0000313" key="1">
    <source>
        <dbReference type="EMBL" id="CAK5088012.1"/>
    </source>
</evidence>
<comment type="caution">
    <text evidence="1">The sequence shown here is derived from an EMBL/GenBank/DDBJ whole genome shotgun (WGS) entry which is preliminary data.</text>
</comment>
<gene>
    <name evidence="1" type="ORF">MENTE1834_LOCUS35648</name>
</gene>